<name>A0AAE1DSQ5_9GAST</name>
<dbReference type="AlphaFoldDB" id="A0AAE1DSQ5"/>
<sequence>MTCVSPNEPLPGWDTIGSPSSSRLNRRRRPHSGYRSLQQSKSDIAAFLPQVTKYDRIEQLQRSTQKQLVFSQAGKPFLKMTSGNSKRK</sequence>
<reference evidence="2" key="1">
    <citation type="journal article" date="2023" name="G3 (Bethesda)">
        <title>A reference genome for the long-term kleptoplast-retaining sea slug Elysia crispata morphotype clarki.</title>
        <authorList>
            <person name="Eastman K.E."/>
            <person name="Pendleton A.L."/>
            <person name="Shaikh M.A."/>
            <person name="Suttiyut T."/>
            <person name="Ogas R."/>
            <person name="Tomko P."/>
            <person name="Gavelis G."/>
            <person name="Widhalm J.R."/>
            <person name="Wisecaver J.H."/>
        </authorList>
    </citation>
    <scope>NUCLEOTIDE SEQUENCE</scope>
    <source>
        <strain evidence="2">ECLA1</strain>
    </source>
</reference>
<protein>
    <submittedName>
        <fullName evidence="2">Uncharacterized protein</fullName>
    </submittedName>
</protein>
<evidence type="ECO:0000256" key="1">
    <source>
        <dbReference type="SAM" id="MobiDB-lite"/>
    </source>
</evidence>
<evidence type="ECO:0000313" key="3">
    <source>
        <dbReference type="Proteomes" id="UP001283361"/>
    </source>
</evidence>
<comment type="caution">
    <text evidence="2">The sequence shown here is derived from an EMBL/GenBank/DDBJ whole genome shotgun (WGS) entry which is preliminary data.</text>
</comment>
<evidence type="ECO:0000313" key="2">
    <source>
        <dbReference type="EMBL" id="KAK3781529.1"/>
    </source>
</evidence>
<dbReference type="Proteomes" id="UP001283361">
    <property type="component" value="Unassembled WGS sequence"/>
</dbReference>
<proteinExistence type="predicted"/>
<gene>
    <name evidence="2" type="ORF">RRG08_054868</name>
</gene>
<feature type="region of interest" description="Disordered" evidence="1">
    <location>
        <begin position="1"/>
        <end position="38"/>
    </location>
</feature>
<dbReference type="EMBL" id="JAWDGP010002623">
    <property type="protein sequence ID" value="KAK3781529.1"/>
    <property type="molecule type" value="Genomic_DNA"/>
</dbReference>
<keyword evidence="3" id="KW-1185">Reference proteome</keyword>
<accession>A0AAE1DSQ5</accession>
<organism evidence="2 3">
    <name type="scientific">Elysia crispata</name>
    <name type="common">lettuce slug</name>
    <dbReference type="NCBI Taxonomy" id="231223"/>
    <lineage>
        <taxon>Eukaryota</taxon>
        <taxon>Metazoa</taxon>
        <taxon>Spiralia</taxon>
        <taxon>Lophotrochozoa</taxon>
        <taxon>Mollusca</taxon>
        <taxon>Gastropoda</taxon>
        <taxon>Heterobranchia</taxon>
        <taxon>Euthyneura</taxon>
        <taxon>Panpulmonata</taxon>
        <taxon>Sacoglossa</taxon>
        <taxon>Placobranchoidea</taxon>
        <taxon>Plakobranchidae</taxon>
        <taxon>Elysia</taxon>
    </lineage>
</organism>